<keyword evidence="1 2" id="KW-0732">Signal</keyword>
<dbReference type="GO" id="GO:0015159">
    <property type="term" value="F:polysaccharide transmembrane transporter activity"/>
    <property type="evidence" value="ECO:0007669"/>
    <property type="project" value="InterPro"/>
</dbReference>
<feature type="signal peptide" evidence="2">
    <location>
        <begin position="1"/>
        <end position="25"/>
    </location>
</feature>
<accession>A0A974NW05</accession>
<evidence type="ECO:0000259" key="3">
    <source>
        <dbReference type="Pfam" id="PF02563"/>
    </source>
</evidence>
<feature type="chain" id="PRO_5038069437" evidence="2">
    <location>
        <begin position="26"/>
        <end position="205"/>
    </location>
</feature>
<feature type="domain" description="Soluble ligand binding" evidence="4">
    <location>
        <begin position="121"/>
        <end position="168"/>
    </location>
</feature>
<dbReference type="EMBL" id="CP061035">
    <property type="protein sequence ID" value="QQV78059.1"/>
    <property type="molecule type" value="Genomic_DNA"/>
</dbReference>
<dbReference type="InterPro" id="IPR019554">
    <property type="entry name" value="Soluble_ligand-bd"/>
</dbReference>
<reference evidence="6" key="1">
    <citation type="submission" date="2020-09" db="EMBL/GenBank/DDBJ databases">
        <title>Sphingomonas sp., a new species isolated from pork steak.</title>
        <authorList>
            <person name="Heidler von Heilborn D."/>
        </authorList>
    </citation>
    <scope>NUCLEOTIDE SEQUENCE [LARGE SCALE GENOMIC DNA]</scope>
</reference>
<dbReference type="Gene3D" id="3.10.560.10">
    <property type="entry name" value="Outer membrane lipoprotein wza domain like"/>
    <property type="match status" value="1"/>
</dbReference>
<dbReference type="PANTHER" id="PTHR33619">
    <property type="entry name" value="POLYSACCHARIDE EXPORT PROTEIN GFCE-RELATED"/>
    <property type="match status" value="1"/>
</dbReference>
<dbReference type="Pfam" id="PF10531">
    <property type="entry name" value="SLBB"/>
    <property type="match status" value="1"/>
</dbReference>
<dbReference type="KEGG" id="sari:H5J25_04790"/>
<dbReference type="InterPro" id="IPR049712">
    <property type="entry name" value="Poly_export"/>
</dbReference>
<dbReference type="InterPro" id="IPR003715">
    <property type="entry name" value="Poly_export_N"/>
</dbReference>
<evidence type="ECO:0000259" key="4">
    <source>
        <dbReference type="Pfam" id="PF10531"/>
    </source>
</evidence>
<evidence type="ECO:0000256" key="1">
    <source>
        <dbReference type="ARBA" id="ARBA00022729"/>
    </source>
</evidence>
<dbReference type="RefSeq" id="WP_202094988.1">
    <property type="nucleotide sequence ID" value="NZ_CP061035.1"/>
</dbReference>
<proteinExistence type="predicted"/>
<keyword evidence="6" id="KW-1185">Reference proteome</keyword>
<evidence type="ECO:0000313" key="5">
    <source>
        <dbReference type="EMBL" id="QQV78059.1"/>
    </source>
</evidence>
<dbReference type="PANTHER" id="PTHR33619:SF3">
    <property type="entry name" value="POLYSACCHARIDE EXPORT PROTEIN GFCE-RELATED"/>
    <property type="match status" value="1"/>
</dbReference>
<evidence type="ECO:0000313" key="6">
    <source>
        <dbReference type="Proteomes" id="UP000595894"/>
    </source>
</evidence>
<feature type="domain" description="Polysaccharide export protein N-terminal" evidence="3">
    <location>
        <begin position="40"/>
        <end position="113"/>
    </location>
</feature>
<dbReference type="AlphaFoldDB" id="A0A974NW05"/>
<name>A0A974NW05_9SPHN</name>
<gene>
    <name evidence="5" type="ORF">H5J25_04790</name>
</gene>
<dbReference type="Pfam" id="PF02563">
    <property type="entry name" value="Poly_export"/>
    <property type="match status" value="1"/>
</dbReference>
<organism evidence="5 6">
    <name type="scientific">Sphingomonas aliaeris</name>
    <dbReference type="NCBI Taxonomy" id="2759526"/>
    <lineage>
        <taxon>Bacteria</taxon>
        <taxon>Pseudomonadati</taxon>
        <taxon>Pseudomonadota</taxon>
        <taxon>Alphaproteobacteria</taxon>
        <taxon>Sphingomonadales</taxon>
        <taxon>Sphingomonadaceae</taxon>
        <taxon>Sphingomonas</taxon>
    </lineage>
</organism>
<evidence type="ECO:0000256" key="2">
    <source>
        <dbReference type="SAM" id="SignalP"/>
    </source>
</evidence>
<sequence length="205" mass="21472">MRLSATLAACAIAIGGLTAGASASAQSGGILVNGPTAPLRAYRINPGDEIEVYVWGEERLQRTVKILPDGTFSFPLVGQIDALNKLPKDVEAEVSNGLKTQYRDTVPKVTISVRSATGLQFSVAGKVRSPGAFTPGRYINVLEALTMAGGPADFANLSEVTILRKSGGRLSAIKVRLTDVLKGNPTDRDLAGIPQLESGDTVIVP</sequence>
<dbReference type="Proteomes" id="UP000595894">
    <property type="component" value="Chromosome"/>
</dbReference>
<protein>
    <submittedName>
        <fullName evidence="5">Polysaccharide biosynthesis/export family protein</fullName>
    </submittedName>
</protein>